<dbReference type="EnsemblMetazoa" id="SMAR005499-RA">
    <property type="protein sequence ID" value="SMAR005499-PA"/>
    <property type="gene ID" value="SMAR005499"/>
</dbReference>
<proteinExistence type="predicted"/>
<accession>T1IWD3</accession>
<reference evidence="1" key="2">
    <citation type="submission" date="2015-02" db="UniProtKB">
        <authorList>
            <consortium name="EnsemblMetazoa"/>
        </authorList>
    </citation>
    <scope>IDENTIFICATION</scope>
</reference>
<dbReference type="EMBL" id="JH431612">
    <property type="status" value="NOT_ANNOTATED_CDS"/>
    <property type="molecule type" value="Genomic_DNA"/>
</dbReference>
<organism evidence="1 2">
    <name type="scientific">Strigamia maritima</name>
    <name type="common">European centipede</name>
    <name type="synonym">Geophilus maritimus</name>
    <dbReference type="NCBI Taxonomy" id="126957"/>
    <lineage>
        <taxon>Eukaryota</taxon>
        <taxon>Metazoa</taxon>
        <taxon>Ecdysozoa</taxon>
        <taxon>Arthropoda</taxon>
        <taxon>Myriapoda</taxon>
        <taxon>Chilopoda</taxon>
        <taxon>Pleurostigmophora</taxon>
        <taxon>Geophilomorpha</taxon>
        <taxon>Linotaeniidae</taxon>
        <taxon>Strigamia</taxon>
    </lineage>
</organism>
<reference evidence="2" key="1">
    <citation type="submission" date="2011-05" db="EMBL/GenBank/DDBJ databases">
        <authorList>
            <person name="Richards S.R."/>
            <person name="Qu J."/>
            <person name="Jiang H."/>
            <person name="Jhangiani S.N."/>
            <person name="Agravi P."/>
            <person name="Goodspeed R."/>
            <person name="Gross S."/>
            <person name="Mandapat C."/>
            <person name="Jackson L."/>
            <person name="Mathew T."/>
            <person name="Pu L."/>
            <person name="Thornton R."/>
            <person name="Saada N."/>
            <person name="Wilczek-Boney K.B."/>
            <person name="Lee S."/>
            <person name="Kovar C."/>
            <person name="Wu Y."/>
            <person name="Scherer S.E."/>
            <person name="Worley K.C."/>
            <person name="Muzny D.M."/>
            <person name="Gibbs R."/>
        </authorList>
    </citation>
    <scope>NUCLEOTIDE SEQUENCE</scope>
    <source>
        <strain evidence="2">Brora</strain>
    </source>
</reference>
<dbReference type="AlphaFoldDB" id="T1IWD3"/>
<dbReference type="Proteomes" id="UP000014500">
    <property type="component" value="Unassembled WGS sequence"/>
</dbReference>
<protein>
    <submittedName>
        <fullName evidence="1">Uncharacterized protein</fullName>
    </submittedName>
</protein>
<evidence type="ECO:0000313" key="1">
    <source>
        <dbReference type="EnsemblMetazoa" id="SMAR005499-PA"/>
    </source>
</evidence>
<evidence type="ECO:0000313" key="2">
    <source>
        <dbReference type="Proteomes" id="UP000014500"/>
    </source>
</evidence>
<keyword evidence="2" id="KW-1185">Reference proteome</keyword>
<name>T1IWD3_STRMM</name>
<sequence length="168" mass="18461">MLGFCKVIAKSGSCCGYLRRIGLNSEFYTSCSRKLICGGFVFMTYKGKSGTGNLKAFRGSFLEETKVVCEGLRDVALFIVALLPSCKWNQKRGDGATCTKPPHLLVAPDCSLFLRVRGGDLDGVPSYLNRRHVFGTDTHYSGTRAKGSESKWRLVLTLSALMKGKDFI</sequence>
<dbReference type="HOGENOM" id="CLU_1588541_0_0_1"/>